<dbReference type="OrthoDB" id="174931at2"/>
<evidence type="ECO:0000313" key="3">
    <source>
        <dbReference type="Proteomes" id="UP000270291"/>
    </source>
</evidence>
<dbReference type="GO" id="GO:0006508">
    <property type="term" value="P:proteolysis"/>
    <property type="evidence" value="ECO:0007669"/>
    <property type="project" value="InterPro"/>
</dbReference>
<sequence>MAKRAAICIGVNRAEGMTPLMAATKGARDFADWATAQGCDVTLLVDEGSDEVESVRIFKAVRAVVEAGIYEQLLLYFSGHGVLLAPGAEYWLLSGAPQNPNEAVNLLRSVEDARNAGIPHVIFISDACRSAGLSAPLNGVVGGSIFPNRAMGPQSGEVDVFFATRPGDPAWEVPEAEATPRYRGLFTDCLLKALQVPGSALAENLPGSAPVQSIITSRSLKPYLEKQVPLDAAAVNIQLNQQPQVRVETASPKFFAVALPPLSGTASPAYRHEFKYIFRASRGMKGQGSFSGPAAGSSFHLQSADVADEVAAVKFAREVARLRGHPDRLPPETETGFMLVGIASEIIVAPGWEIDRPTGRNQDPEAEYFRFRRPARVVGEELPSATALLQFRSGTGTLLAILPGFIGVVTVAESRVLNVNYMPAPSAARYRAYEAGASEREELKARAAVRSRHGEFDPTTSLPALLEARDGFDPTLGLYLAYGYAQRGKQQEVLTVRHRLAHDQSLPLLFDIELLTSRYQAAPAAAEAAPIVPQTPLLAQGWALLTPDNPLYQPLHGRLRPHLLPALWTTYTAEGVAIALAALSPPENP</sequence>
<dbReference type="Pfam" id="PF00656">
    <property type="entry name" value="Peptidase_C14"/>
    <property type="match status" value="1"/>
</dbReference>
<evidence type="ECO:0000259" key="1">
    <source>
        <dbReference type="Pfam" id="PF00656"/>
    </source>
</evidence>
<gene>
    <name evidence="2" type="ORF">EI293_21805</name>
</gene>
<name>A0A3R9MQV4_9BACT</name>
<dbReference type="AlphaFoldDB" id="A0A3R9MQV4"/>
<accession>A0A3R9MQV4</accession>
<evidence type="ECO:0000313" key="2">
    <source>
        <dbReference type="EMBL" id="RSK38456.1"/>
    </source>
</evidence>
<dbReference type="Proteomes" id="UP000270291">
    <property type="component" value="Unassembled WGS sequence"/>
</dbReference>
<reference evidence="2 3" key="1">
    <citation type="submission" date="2018-12" db="EMBL/GenBank/DDBJ databases">
        <authorList>
            <person name="Feng G."/>
            <person name="Zhu H."/>
        </authorList>
    </citation>
    <scope>NUCLEOTIDE SEQUENCE [LARGE SCALE GENOMIC DNA]</scope>
    <source>
        <strain evidence="2 3">LMG 26000</strain>
    </source>
</reference>
<comment type="caution">
    <text evidence="2">The sequence shown here is derived from an EMBL/GenBank/DDBJ whole genome shotgun (WGS) entry which is preliminary data.</text>
</comment>
<dbReference type="Gene3D" id="3.40.50.1460">
    <property type="match status" value="1"/>
</dbReference>
<dbReference type="InterPro" id="IPR011600">
    <property type="entry name" value="Pept_C14_caspase"/>
</dbReference>
<dbReference type="EMBL" id="RWIU01000012">
    <property type="protein sequence ID" value="RSK38456.1"/>
    <property type="molecule type" value="Genomic_DNA"/>
</dbReference>
<dbReference type="InterPro" id="IPR029030">
    <property type="entry name" value="Caspase-like_dom_sf"/>
</dbReference>
<organism evidence="2 3">
    <name type="scientific">Hymenobacter perfusus</name>
    <dbReference type="NCBI Taxonomy" id="1236770"/>
    <lineage>
        <taxon>Bacteria</taxon>
        <taxon>Pseudomonadati</taxon>
        <taxon>Bacteroidota</taxon>
        <taxon>Cytophagia</taxon>
        <taxon>Cytophagales</taxon>
        <taxon>Hymenobacteraceae</taxon>
        <taxon>Hymenobacter</taxon>
    </lineage>
</organism>
<keyword evidence="3" id="KW-1185">Reference proteome</keyword>
<protein>
    <recommendedName>
        <fullName evidence="1">Peptidase C14 caspase domain-containing protein</fullName>
    </recommendedName>
</protein>
<dbReference type="GO" id="GO:0004197">
    <property type="term" value="F:cysteine-type endopeptidase activity"/>
    <property type="evidence" value="ECO:0007669"/>
    <property type="project" value="InterPro"/>
</dbReference>
<dbReference type="SUPFAM" id="SSF52129">
    <property type="entry name" value="Caspase-like"/>
    <property type="match status" value="1"/>
</dbReference>
<dbReference type="RefSeq" id="WP_125440674.1">
    <property type="nucleotide sequence ID" value="NZ_RWIU01000012.1"/>
</dbReference>
<proteinExistence type="predicted"/>
<feature type="domain" description="Peptidase C14 caspase" evidence="1">
    <location>
        <begin position="4"/>
        <end position="200"/>
    </location>
</feature>